<name>A0A4Z2E2R0_9TELE</name>
<keyword evidence="4" id="KW-1185">Reference proteome</keyword>
<dbReference type="EMBL" id="SRLO01019373">
    <property type="protein sequence ID" value="TNN23206.1"/>
    <property type="molecule type" value="Genomic_DNA"/>
</dbReference>
<dbReference type="GO" id="GO:0051480">
    <property type="term" value="P:regulation of cytosolic calcium ion concentration"/>
    <property type="evidence" value="ECO:0007669"/>
    <property type="project" value="TreeGrafter"/>
</dbReference>
<reference evidence="3 4" key="1">
    <citation type="submission" date="2019-03" db="EMBL/GenBank/DDBJ databases">
        <title>First draft genome of Liparis tanakae, snailfish: a comprehensive survey of snailfish specific genes.</title>
        <authorList>
            <person name="Kim W."/>
            <person name="Song I."/>
            <person name="Jeong J.-H."/>
            <person name="Kim D."/>
            <person name="Kim S."/>
            <person name="Ryu S."/>
            <person name="Song J.Y."/>
            <person name="Lee S.K."/>
        </authorList>
    </citation>
    <scope>NUCLEOTIDE SEQUENCE [LARGE SCALE GENOMIC DNA]</scope>
    <source>
        <tissue evidence="3">Muscle</tissue>
    </source>
</reference>
<keyword evidence="2" id="KW-0325">Glycoprotein</keyword>
<dbReference type="GO" id="GO:0005789">
    <property type="term" value="C:endoplasmic reticulum membrane"/>
    <property type="evidence" value="ECO:0007669"/>
    <property type="project" value="TreeGrafter"/>
</dbReference>
<comment type="caution">
    <text evidence="3">The sequence shown here is derived from an EMBL/GenBank/DDBJ whole genome shotgun (WGS) entry which is preliminary data.</text>
</comment>
<evidence type="ECO:0000313" key="4">
    <source>
        <dbReference type="Proteomes" id="UP000314294"/>
    </source>
</evidence>
<protein>
    <submittedName>
        <fullName evidence="3">Transmembrane protein 178A</fullName>
    </submittedName>
</protein>
<comment type="subcellular location">
    <subcellularLocation>
        <location evidence="1">Endomembrane system</location>
        <topology evidence="1">Multi-pass membrane protein</topology>
    </subcellularLocation>
</comment>
<organism evidence="3 4">
    <name type="scientific">Liparis tanakae</name>
    <name type="common">Tanaka's snailfish</name>
    <dbReference type="NCBI Taxonomy" id="230148"/>
    <lineage>
        <taxon>Eukaryota</taxon>
        <taxon>Metazoa</taxon>
        <taxon>Chordata</taxon>
        <taxon>Craniata</taxon>
        <taxon>Vertebrata</taxon>
        <taxon>Euteleostomi</taxon>
        <taxon>Actinopterygii</taxon>
        <taxon>Neopterygii</taxon>
        <taxon>Teleostei</taxon>
        <taxon>Neoteleostei</taxon>
        <taxon>Acanthomorphata</taxon>
        <taxon>Eupercaria</taxon>
        <taxon>Perciformes</taxon>
        <taxon>Cottioidei</taxon>
        <taxon>Cottales</taxon>
        <taxon>Liparidae</taxon>
        <taxon>Liparis</taxon>
    </lineage>
</organism>
<proteinExistence type="predicted"/>
<keyword evidence="3" id="KW-0472">Membrane</keyword>
<evidence type="ECO:0000313" key="3">
    <source>
        <dbReference type="EMBL" id="TNN23206.1"/>
    </source>
</evidence>
<dbReference type="GO" id="GO:0045671">
    <property type="term" value="P:negative regulation of osteoclast differentiation"/>
    <property type="evidence" value="ECO:0007669"/>
    <property type="project" value="TreeGrafter"/>
</dbReference>
<keyword evidence="3" id="KW-0812">Transmembrane</keyword>
<gene>
    <name evidence="3" type="primary">tmem178a_0</name>
    <name evidence="3" type="ORF">EYF80_066676</name>
</gene>
<sequence length="53" mass="6145">MPDLSENPLSSVAGIADRCTAVKYHFSQPIRLRNIPLNLTRTIQQDEWHLLRE</sequence>
<accession>A0A4Z2E2R0</accession>
<dbReference type="InterPro" id="IPR039625">
    <property type="entry name" value="T178A/B"/>
</dbReference>
<dbReference type="Proteomes" id="UP000314294">
    <property type="component" value="Unassembled WGS sequence"/>
</dbReference>
<dbReference type="AlphaFoldDB" id="A0A4Z2E2R0"/>
<dbReference type="PANTHER" id="PTHR32005:SF4">
    <property type="entry name" value="TRANSMEMBRANE PROTEIN 178A"/>
    <property type="match status" value="1"/>
</dbReference>
<evidence type="ECO:0000256" key="1">
    <source>
        <dbReference type="ARBA" id="ARBA00004127"/>
    </source>
</evidence>
<dbReference type="PANTHER" id="PTHR32005">
    <property type="entry name" value="TRANSMEMBRANE PROTEIN 178B-RELATED"/>
    <property type="match status" value="1"/>
</dbReference>
<dbReference type="OrthoDB" id="9941453at2759"/>
<evidence type="ECO:0000256" key="2">
    <source>
        <dbReference type="ARBA" id="ARBA00023180"/>
    </source>
</evidence>